<proteinExistence type="predicted"/>
<dbReference type="InterPro" id="IPR005467">
    <property type="entry name" value="His_kinase_dom"/>
</dbReference>
<keyword evidence="11" id="KW-0547">Nucleotide-binding</keyword>
<accession>A0AA41YBK1</accession>
<dbReference type="RefSeq" id="WP_282591642.1">
    <property type="nucleotide sequence ID" value="NZ_JAPAAF010000011.1"/>
</dbReference>
<dbReference type="CDD" id="cd16922">
    <property type="entry name" value="HATPase_EvgS-ArcB-TorS-like"/>
    <property type="match status" value="1"/>
</dbReference>
<dbReference type="PROSITE" id="PS50110">
    <property type="entry name" value="RESPONSE_REGULATORY"/>
    <property type="match status" value="1"/>
</dbReference>
<feature type="transmembrane region" description="Helical" evidence="7">
    <location>
        <begin position="264"/>
        <end position="286"/>
    </location>
</feature>
<dbReference type="InterPro" id="IPR011006">
    <property type="entry name" value="CheY-like_superfamily"/>
</dbReference>
<dbReference type="GO" id="GO:0005524">
    <property type="term" value="F:ATP binding"/>
    <property type="evidence" value="ECO:0007669"/>
    <property type="project" value="UniProtKB-KW"/>
</dbReference>
<dbReference type="Gene3D" id="3.30.565.10">
    <property type="entry name" value="Histidine kinase-like ATPase, C-terminal domain"/>
    <property type="match status" value="1"/>
</dbReference>
<evidence type="ECO:0000256" key="2">
    <source>
        <dbReference type="ARBA" id="ARBA00012438"/>
    </source>
</evidence>
<evidence type="ECO:0000259" key="8">
    <source>
        <dbReference type="PROSITE" id="PS50109"/>
    </source>
</evidence>
<feature type="domain" description="HPt" evidence="10">
    <location>
        <begin position="706"/>
        <end position="804"/>
    </location>
</feature>
<feature type="domain" description="Histidine kinase" evidence="8">
    <location>
        <begin position="316"/>
        <end position="537"/>
    </location>
</feature>
<dbReference type="SUPFAM" id="SSF55874">
    <property type="entry name" value="ATPase domain of HSP90 chaperone/DNA topoisomerase II/histidine kinase"/>
    <property type="match status" value="1"/>
</dbReference>
<dbReference type="InterPro" id="IPR003661">
    <property type="entry name" value="HisK_dim/P_dom"/>
</dbReference>
<dbReference type="SMART" id="SM00388">
    <property type="entry name" value="HisKA"/>
    <property type="match status" value="1"/>
</dbReference>
<dbReference type="Gene3D" id="1.20.120.160">
    <property type="entry name" value="HPT domain"/>
    <property type="match status" value="1"/>
</dbReference>
<evidence type="ECO:0000256" key="3">
    <source>
        <dbReference type="ARBA" id="ARBA00022553"/>
    </source>
</evidence>
<protein>
    <recommendedName>
        <fullName evidence="2">histidine kinase</fullName>
        <ecNumber evidence="2">2.7.13.3</ecNumber>
    </recommendedName>
</protein>
<dbReference type="InterPro" id="IPR007891">
    <property type="entry name" value="CHASE3"/>
</dbReference>
<feature type="domain" description="Response regulatory" evidence="9">
    <location>
        <begin position="561"/>
        <end position="675"/>
    </location>
</feature>
<keyword evidence="12" id="KW-1185">Reference proteome</keyword>
<evidence type="ECO:0000313" key="11">
    <source>
        <dbReference type="EMBL" id="MCW0483040.1"/>
    </source>
</evidence>
<dbReference type="PROSITE" id="PS50109">
    <property type="entry name" value="HIS_KIN"/>
    <property type="match status" value="1"/>
</dbReference>
<dbReference type="Pfam" id="PF00072">
    <property type="entry name" value="Response_reg"/>
    <property type="match status" value="1"/>
</dbReference>
<dbReference type="CDD" id="cd17546">
    <property type="entry name" value="REC_hyHK_CKI1_RcsC-like"/>
    <property type="match status" value="1"/>
</dbReference>
<comment type="caution">
    <text evidence="11">The sequence shown here is derived from an EMBL/GenBank/DDBJ whole genome shotgun (WGS) entry which is preliminary data.</text>
</comment>
<dbReference type="InterPro" id="IPR003594">
    <property type="entry name" value="HATPase_dom"/>
</dbReference>
<evidence type="ECO:0000256" key="4">
    <source>
        <dbReference type="PROSITE-ProRule" id="PRU00110"/>
    </source>
</evidence>
<keyword evidence="3 5" id="KW-0597">Phosphoprotein</keyword>
<dbReference type="Pfam" id="PF05227">
    <property type="entry name" value="CHASE3"/>
    <property type="match status" value="1"/>
</dbReference>
<dbReference type="PRINTS" id="PR00344">
    <property type="entry name" value="BCTRLSENSOR"/>
</dbReference>
<dbReference type="InterPro" id="IPR008207">
    <property type="entry name" value="Sig_transdc_His_kin_Hpt_dom"/>
</dbReference>
<evidence type="ECO:0000313" key="12">
    <source>
        <dbReference type="Proteomes" id="UP001163821"/>
    </source>
</evidence>
<keyword evidence="6" id="KW-0175">Coiled coil</keyword>
<evidence type="ECO:0000256" key="5">
    <source>
        <dbReference type="PROSITE-ProRule" id="PRU00169"/>
    </source>
</evidence>
<dbReference type="EMBL" id="JAPAAF010000011">
    <property type="protein sequence ID" value="MCW0483040.1"/>
    <property type="molecule type" value="Genomic_DNA"/>
</dbReference>
<keyword evidence="7" id="KW-0472">Membrane</keyword>
<dbReference type="Gene3D" id="3.40.50.2300">
    <property type="match status" value="1"/>
</dbReference>
<keyword evidence="7" id="KW-1133">Transmembrane helix</keyword>
<name>A0AA41YBK1_9BACT</name>
<feature type="modified residue" description="Phosphohistidine" evidence="4">
    <location>
        <position position="745"/>
    </location>
</feature>
<dbReference type="InterPro" id="IPR004358">
    <property type="entry name" value="Sig_transdc_His_kin-like_C"/>
</dbReference>
<comment type="catalytic activity">
    <reaction evidence="1">
        <text>ATP + protein L-histidine = ADP + protein N-phospho-L-histidine.</text>
        <dbReference type="EC" id="2.7.13.3"/>
    </reaction>
</comment>
<dbReference type="SUPFAM" id="SSF47384">
    <property type="entry name" value="Homodimeric domain of signal transducing histidine kinase"/>
    <property type="match status" value="1"/>
</dbReference>
<evidence type="ECO:0000256" key="7">
    <source>
        <dbReference type="SAM" id="Phobius"/>
    </source>
</evidence>
<reference evidence="11" key="1">
    <citation type="submission" date="2022-10" db="EMBL/GenBank/DDBJ databases">
        <title>Gaoshiqiia sediminis gen. nov., sp. nov., isolated from coastal sediment.</title>
        <authorList>
            <person name="Yu W.X."/>
            <person name="Mu D.S."/>
            <person name="Du J.Z."/>
            <person name="Liang Y.Q."/>
        </authorList>
    </citation>
    <scope>NUCLEOTIDE SEQUENCE</scope>
    <source>
        <strain evidence="11">A06</strain>
    </source>
</reference>
<dbReference type="CDD" id="cd00082">
    <property type="entry name" value="HisKA"/>
    <property type="match status" value="1"/>
</dbReference>
<dbReference type="InterPro" id="IPR036890">
    <property type="entry name" value="HATPase_C_sf"/>
</dbReference>
<dbReference type="Pfam" id="PF01627">
    <property type="entry name" value="Hpt"/>
    <property type="match status" value="1"/>
</dbReference>
<dbReference type="SMART" id="SM00387">
    <property type="entry name" value="HATPase_c"/>
    <property type="match status" value="1"/>
</dbReference>
<dbReference type="Proteomes" id="UP001163821">
    <property type="component" value="Unassembled WGS sequence"/>
</dbReference>
<dbReference type="GO" id="GO:0000155">
    <property type="term" value="F:phosphorelay sensor kinase activity"/>
    <property type="evidence" value="ECO:0007669"/>
    <property type="project" value="InterPro"/>
</dbReference>
<dbReference type="Gene3D" id="1.10.287.130">
    <property type="match status" value="1"/>
</dbReference>
<evidence type="ECO:0000256" key="6">
    <source>
        <dbReference type="SAM" id="Coils"/>
    </source>
</evidence>
<feature type="coiled-coil region" evidence="6">
    <location>
        <begin position="192"/>
        <end position="219"/>
    </location>
</feature>
<dbReference type="AlphaFoldDB" id="A0AA41YBK1"/>
<dbReference type="InterPro" id="IPR036641">
    <property type="entry name" value="HPT_dom_sf"/>
</dbReference>
<evidence type="ECO:0000256" key="1">
    <source>
        <dbReference type="ARBA" id="ARBA00000085"/>
    </source>
</evidence>
<gene>
    <name evidence="11" type="ORF">N2K84_09890</name>
</gene>
<keyword evidence="7" id="KW-0812">Transmembrane</keyword>
<dbReference type="FunFam" id="3.30.565.10:FF:000010">
    <property type="entry name" value="Sensor histidine kinase RcsC"/>
    <property type="match status" value="1"/>
</dbReference>
<dbReference type="EC" id="2.7.13.3" evidence="2"/>
<dbReference type="InterPro" id="IPR001789">
    <property type="entry name" value="Sig_transdc_resp-reg_receiver"/>
</dbReference>
<evidence type="ECO:0000259" key="10">
    <source>
        <dbReference type="PROSITE" id="PS50894"/>
    </source>
</evidence>
<feature type="modified residue" description="4-aspartylphosphate" evidence="5">
    <location>
        <position position="610"/>
    </location>
</feature>
<dbReference type="InterPro" id="IPR050956">
    <property type="entry name" value="2C_system_His_kinase"/>
</dbReference>
<dbReference type="SMART" id="SM00448">
    <property type="entry name" value="REC"/>
    <property type="match status" value="1"/>
</dbReference>
<dbReference type="InterPro" id="IPR036097">
    <property type="entry name" value="HisK_dim/P_sf"/>
</dbReference>
<sequence length="804" mass="91997">MKRVKIELQVTLLTLIIAAAVIASGYLVYQSLSKIVDSIHKEARPDFKLLLIKDIASELNEVENTVRLYSLTGDAAFFHPYLKLNESIQEKLNNLKDYALPESDEIQQIDSIRLLTNQKLLIWEEIRTLHNQKETTTSSFSDLYSKIDTVIIQPDTITFQPVEKRKGIFKRIFGKRDTVVPQPIIIDKSKEREIIKQEIAGIEQQISDQNQRLQAQEKVLLERNIQISSLIAQQISLLETTEQRRLLTKTQEADFMAAQTYRRLSIFTVTAVILLITVLILFYRNLQRNRAYERMLEKAKTEAESLAKAKEMFVATVSHEMRTPVNAIYGLTEQMLQKAHSEEMSDNLKVVHKSAQHLITLVNDTLDFSKIESQKLKIEQIDFMPDEVYKEIYTLHKDSAAARGNQLIINNRCDKNRVLKGDPVRLKQILINLITNAIKFTSQGQIIFTAAEEKLSGHTWMIHLEVTDTGIGISEENLQMIFDEFVQLDTDLTMKHRGTGLGLAIVKRLIDLHDGHIQVESVPGKGTRFMIQLPYQEGDTSNIKDKEIDRIRIPANFRKLHFLLVDDEEFNLYLLKNILKKWGIAYTEANNGKVAVELASSQPFDLILMDMRMPVMDGYDAARQILKIWPNIRIIALTATNRPEDIQKSQQAGMQGFLQKPFSEADLFEAVTRLLPAENNIPQESDETNQQVQIDLNELQKMAGDDPAFFNEMLEIFIHSSEKGLANIRKAFAETDWEAISEAAHKLAAPAKHMQAMSLYHKLKELEINIPATKNVVDAEILINTIEQEIIQINAFIREKLSDK</sequence>
<keyword evidence="11" id="KW-0067">ATP-binding</keyword>
<dbReference type="SUPFAM" id="SSF47226">
    <property type="entry name" value="Histidine-containing phosphotransfer domain, HPT domain"/>
    <property type="match status" value="1"/>
</dbReference>
<dbReference type="PANTHER" id="PTHR43719:SF28">
    <property type="entry name" value="PEROXIDE STRESS-ACTIVATED HISTIDINE KINASE MAK1-RELATED"/>
    <property type="match status" value="1"/>
</dbReference>
<dbReference type="Pfam" id="PF02518">
    <property type="entry name" value="HATPase_c"/>
    <property type="match status" value="1"/>
</dbReference>
<dbReference type="SUPFAM" id="SSF52172">
    <property type="entry name" value="CheY-like"/>
    <property type="match status" value="1"/>
</dbReference>
<organism evidence="11 12">
    <name type="scientific">Gaoshiqia sediminis</name>
    <dbReference type="NCBI Taxonomy" id="2986998"/>
    <lineage>
        <taxon>Bacteria</taxon>
        <taxon>Pseudomonadati</taxon>
        <taxon>Bacteroidota</taxon>
        <taxon>Bacteroidia</taxon>
        <taxon>Marinilabiliales</taxon>
        <taxon>Prolixibacteraceae</taxon>
        <taxon>Gaoshiqia</taxon>
    </lineage>
</organism>
<dbReference type="PANTHER" id="PTHR43719">
    <property type="entry name" value="TWO-COMPONENT HISTIDINE KINASE"/>
    <property type="match status" value="1"/>
</dbReference>
<dbReference type="PROSITE" id="PS50894">
    <property type="entry name" value="HPT"/>
    <property type="match status" value="1"/>
</dbReference>
<dbReference type="Pfam" id="PF00512">
    <property type="entry name" value="HisKA"/>
    <property type="match status" value="1"/>
</dbReference>
<evidence type="ECO:0000259" key="9">
    <source>
        <dbReference type="PROSITE" id="PS50110"/>
    </source>
</evidence>